<dbReference type="PANTHER" id="PTHR47961">
    <property type="entry name" value="DNA POLYMERASE THETA, PUTATIVE (AFU_ORTHOLOGUE AFUA_1G05260)-RELATED"/>
    <property type="match status" value="1"/>
</dbReference>
<dbReference type="Proteomes" id="UP000485058">
    <property type="component" value="Unassembled WGS sequence"/>
</dbReference>
<gene>
    <name evidence="5" type="ORF">HaLaN_11430</name>
</gene>
<reference evidence="5 6" key="1">
    <citation type="submission" date="2020-02" db="EMBL/GenBank/DDBJ databases">
        <title>Draft genome sequence of Haematococcus lacustris strain NIES-144.</title>
        <authorList>
            <person name="Morimoto D."/>
            <person name="Nakagawa S."/>
            <person name="Yoshida T."/>
            <person name="Sawayama S."/>
        </authorList>
    </citation>
    <scope>NUCLEOTIDE SEQUENCE [LARGE SCALE GENOMIC DNA]</scope>
    <source>
        <strain evidence="5 6">NIES-144</strain>
    </source>
</reference>
<dbReference type="AlphaFoldDB" id="A0A699Z7I5"/>
<feature type="non-terminal residue" evidence="5">
    <location>
        <position position="120"/>
    </location>
</feature>
<dbReference type="GO" id="GO:0004386">
    <property type="term" value="F:helicase activity"/>
    <property type="evidence" value="ECO:0007669"/>
    <property type="project" value="UniProtKB-KW"/>
</dbReference>
<organism evidence="5 6">
    <name type="scientific">Haematococcus lacustris</name>
    <name type="common">Green alga</name>
    <name type="synonym">Haematococcus pluvialis</name>
    <dbReference type="NCBI Taxonomy" id="44745"/>
    <lineage>
        <taxon>Eukaryota</taxon>
        <taxon>Viridiplantae</taxon>
        <taxon>Chlorophyta</taxon>
        <taxon>core chlorophytes</taxon>
        <taxon>Chlorophyceae</taxon>
        <taxon>CS clade</taxon>
        <taxon>Chlamydomonadales</taxon>
        <taxon>Haematococcaceae</taxon>
        <taxon>Haematococcus</taxon>
    </lineage>
</organism>
<name>A0A699Z7I5_HAELA</name>
<dbReference type="GO" id="GO:0016787">
    <property type="term" value="F:hydrolase activity"/>
    <property type="evidence" value="ECO:0007669"/>
    <property type="project" value="UniProtKB-KW"/>
</dbReference>
<dbReference type="PANTHER" id="PTHR47961:SF6">
    <property type="entry name" value="DNA-DIRECTED DNA POLYMERASE"/>
    <property type="match status" value="1"/>
</dbReference>
<keyword evidence="4" id="KW-0067">ATP-binding</keyword>
<sequence>MLVLPYISIVMEKTEHMATVWLQILEPMGVGVKGYFGNAENGSPFNDMALAVLTMEKANVTINRLVAEERLHELVCLVVDEAHMVADPHRGLVLELLLTKLRHACRLSQEAAAAAAAAAL</sequence>
<evidence type="ECO:0000256" key="1">
    <source>
        <dbReference type="ARBA" id="ARBA00022741"/>
    </source>
</evidence>
<accession>A0A699Z7I5</accession>
<keyword evidence="3" id="KW-0347">Helicase</keyword>
<dbReference type="InterPro" id="IPR050474">
    <property type="entry name" value="Hel308_SKI2-like"/>
</dbReference>
<evidence type="ECO:0000256" key="2">
    <source>
        <dbReference type="ARBA" id="ARBA00022801"/>
    </source>
</evidence>
<keyword evidence="2" id="KW-0378">Hydrolase</keyword>
<comment type="caution">
    <text evidence="5">The sequence shown here is derived from an EMBL/GenBank/DDBJ whole genome shotgun (WGS) entry which is preliminary data.</text>
</comment>
<evidence type="ECO:0000256" key="4">
    <source>
        <dbReference type="ARBA" id="ARBA00022840"/>
    </source>
</evidence>
<dbReference type="EMBL" id="BLLF01000823">
    <property type="protein sequence ID" value="GFH15236.1"/>
    <property type="molecule type" value="Genomic_DNA"/>
</dbReference>
<proteinExistence type="predicted"/>
<evidence type="ECO:0000313" key="5">
    <source>
        <dbReference type="EMBL" id="GFH15236.1"/>
    </source>
</evidence>
<dbReference type="SUPFAM" id="SSF52540">
    <property type="entry name" value="P-loop containing nucleoside triphosphate hydrolases"/>
    <property type="match status" value="1"/>
</dbReference>
<evidence type="ECO:0000256" key="3">
    <source>
        <dbReference type="ARBA" id="ARBA00022806"/>
    </source>
</evidence>
<protein>
    <recommendedName>
        <fullName evidence="7">Helicase ATP-binding domain-containing protein</fullName>
    </recommendedName>
</protein>
<dbReference type="InterPro" id="IPR027417">
    <property type="entry name" value="P-loop_NTPase"/>
</dbReference>
<dbReference type="Gene3D" id="3.40.50.300">
    <property type="entry name" value="P-loop containing nucleotide triphosphate hydrolases"/>
    <property type="match status" value="1"/>
</dbReference>
<keyword evidence="6" id="KW-1185">Reference proteome</keyword>
<evidence type="ECO:0008006" key="7">
    <source>
        <dbReference type="Google" id="ProtNLM"/>
    </source>
</evidence>
<keyword evidence="1" id="KW-0547">Nucleotide-binding</keyword>
<evidence type="ECO:0000313" key="6">
    <source>
        <dbReference type="Proteomes" id="UP000485058"/>
    </source>
</evidence>
<dbReference type="GO" id="GO:0005524">
    <property type="term" value="F:ATP binding"/>
    <property type="evidence" value="ECO:0007669"/>
    <property type="project" value="UniProtKB-KW"/>
</dbReference>
<feature type="non-terminal residue" evidence="5">
    <location>
        <position position="1"/>
    </location>
</feature>